<dbReference type="Proteomes" id="UP000050360">
    <property type="component" value="Unassembled WGS sequence"/>
</dbReference>
<name>A0A0P8E070_9EURY</name>
<dbReference type="AlphaFoldDB" id="A0A0P8E070"/>
<evidence type="ECO:0000313" key="3">
    <source>
        <dbReference type="Proteomes" id="UP000050360"/>
    </source>
</evidence>
<accession>A0A0P8E070</accession>
<reference evidence="2 3" key="1">
    <citation type="submission" date="2015-09" db="EMBL/GenBank/DDBJ databases">
        <title>A metagenomics-based metabolic model of nitrate-dependent anaerobic oxidation of methane by Methanoperedens-like archaea.</title>
        <authorList>
            <person name="Arshad A."/>
            <person name="Speth D.R."/>
            <person name="De Graaf R.M."/>
            <person name="Op Den Camp H.J."/>
            <person name="Jetten M.S."/>
            <person name="Welte C.U."/>
        </authorList>
    </citation>
    <scope>NUCLEOTIDE SEQUENCE [LARGE SCALE GENOMIC DNA]</scope>
</reference>
<evidence type="ECO:0000313" key="2">
    <source>
        <dbReference type="EMBL" id="KPQ43565.1"/>
    </source>
</evidence>
<comment type="caution">
    <text evidence="2">The sequence shown here is derived from an EMBL/GenBank/DDBJ whole genome shotgun (WGS) entry which is preliminary data.</text>
</comment>
<organism evidence="2 3">
    <name type="scientific">Candidatus Methanoperedens nitratireducens</name>
    <dbReference type="NCBI Taxonomy" id="1392998"/>
    <lineage>
        <taxon>Archaea</taxon>
        <taxon>Methanobacteriati</taxon>
        <taxon>Methanobacteriota</taxon>
        <taxon>Stenosarchaea group</taxon>
        <taxon>Methanomicrobia</taxon>
        <taxon>Methanosarcinales</taxon>
        <taxon>ANME-2 cluster</taxon>
        <taxon>Candidatus Methanoperedentaceae</taxon>
        <taxon>Candidatus Methanoperedens</taxon>
    </lineage>
</organism>
<dbReference type="PROSITE" id="PS51379">
    <property type="entry name" value="4FE4S_FER_2"/>
    <property type="match status" value="2"/>
</dbReference>
<feature type="domain" description="4Fe-4S ferredoxin-type" evidence="1">
    <location>
        <begin position="62"/>
        <end position="91"/>
    </location>
</feature>
<proteinExistence type="predicted"/>
<gene>
    <name evidence="2" type="ORF">MPEBLZ_01748</name>
</gene>
<dbReference type="Pfam" id="PF12838">
    <property type="entry name" value="Fer4_7"/>
    <property type="match status" value="1"/>
</dbReference>
<protein>
    <submittedName>
        <fullName evidence="2">Ferredoxin</fullName>
    </submittedName>
</protein>
<dbReference type="SUPFAM" id="SSF54862">
    <property type="entry name" value="4Fe-4S ferredoxins"/>
    <property type="match status" value="1"/>
</dbReference>
<feature type="domain" description="4Fe-4S ferredoxin-type" evidence="1">
    <location>
        <begin position="28"/>
        <end position="57"/>
    </location>
</feature>
<sequence length="94" mass="10296">MKSCCCELDDVAYYQGETKSGEKWTPAFIEYVDKEKCNGCGMCVKVCSKGVYEIKELNGRKISVVVNAGNCVGDGSCHMVCKPKAMVCVPRKIT</sequence>
<dbReference type="EMBL" id="LKCM01000137">
    <property type="protein sequence ID" value="KPQ43565.1"/>
    <property type="molecule type" value="Genomic_DNA"/>
</dbReference>
<dbReference type="InterPro" id="IPR017896">
    <property type="entry name" value="4Fe4S_Fe-S-bd"/>
</dbReference>
<evidence type="ECO:0000259" key="1">
    <source>
        <dbReference type="PROSITE" id="PS51379"/>
    </source>
</evidence>
<dbReference type="Gene3D" id="3.30.70.20">
    <property type="match status" value="1"/>
</dbReference>